<sequence length="149" mass="16592">MELSSKNIKTYQSSKKVVLGPLIIGGIFVEIILLIMGETEMTPVLLVVLLLMGLGLVIVKGSLKIIIDSNEGLLILEKMSWLGKIAFREAFLLNENQFSIMEDTLPRSGKYYLILITNNATKKESNYLAEGFSGQTLELIKNDIEIIQT</sequence>
<feature type="transmembrane region" description="Helical" evidence="1">
    <location>
        <begin position="41"/>
        <end position="59"/>
    </location>
</feature>
<keyword evidence="1" id="KW-1133">Transmembrane helix</keyword>
<dbReference type="AlphaFoldDB" id="A0A6J4GG10"/>
<dbReference type="EMBL" id="CADCSU010000082">
    <property type="protein sequence ID" value="CAA9198146.1"/>
    <property type="molecule type" value="Genomic_DNA"/>
</dbReference>
<protein>
    <submittedName>
        <fullName evidence="2">Uncharacterized protein</fullName>
    </submittedName>
</protein>
<keyword evidence="1" id="KW-0812">Transmembrane</keyword>
<dbReference type="RefSeq" id="WP_173970603.1">
    <property type="nucleotide sequence ID" value="NZ_CADCSU010000082.1"/>
</dbReference>
<evidence type="ECO:0000313" key="3">
    <source>
        <dbReference type="Proteomes" id="UP000479938"/>
    </source>
</evidence>
<name>A0A6J4GG10_9FLAO</name>
<dbReference type="Proteomes" id="UP000479938">
    <property type="component" value="Unassembled WGS sequence"/>
</dbReference>
<keyword evidence="1" id="KW-0472">Membrane</keyword>
<feature type="transmembrane region" description="Helical" evidence="1">
    <location>
        <begin position="17"/>
        <end position="35"/>
    </location>
</feature>
<proteinExistence type="predicted"/>
<reference evidence="2 3" key="1">
    <citation type="submission" date="2020-02" db="EMBL/GenBank/DDBJ databases">
        <authorList>
            <person name="Criscuolo A."/>
        </authorList>
    </citation>
    <scope>NUCLEOTIDE SEQUENCE [LARGE SCALE GENOMIC DNA]</scope>
    <source>
        <strain evidence="2">CIP105534</strain>
    </source>
</reference>
<accession>A0A6J4GG10</accession>
<gene>
    <name evidence="2" type="ORF">FLA105534_01965</name>
</gene>
<organism evidence="2 3">
    <name type="scientific">Flavobacterium bizetiae</name>
    <dbReference type="NCBI Taxonomy" id="2704140"/>
    <lineage>
        <taxon>Bacteria</taxon>
        <taxon>Pseudomonadati</taxon>
        <taxon>Bacteroidota</taxon>
        <taxon>Flavobacteriia</taxon>
        <taxon>Flavobacteriales</taxon>
        <taxon>Flavobacteriaceae</taxon>
        <taxon>Flavobacterium</taxon>
    </lineage>
</organism>
<keyword evidence="3" id="KW-1185">Reference proteome</keyword>
<evidence type="ECO:0000313" key="2">
    <source>
        <dbReference type="EMBL" id="CAA9198146.1"/>
    </source>
</evidence>
<evidence type="ECO:0000256" key="1">
    <source>
        <dbReference type="SAM" id="Phobius"/>
    </source>
</evidence>